<dbReference type="EMBL" id="PFNG01000151">
    <property type="protein sequence ID" value="PIZ38316.1"/>
    <property type="molecule type" value="Genomic_DNA"/>
</dbReference>
<keyword evidence="2" id="KW-1133">Transmembrane helix</keyword>
<dbReference type="AlphaFoldDB" id="A0A2M7T8F5"/>
<organism evidence="3 4">
    <name type="scientific">Candidatus Aquicultor secundus</name>
    <dbReference type="NCBI Taxonomy" id="1973895"/>
    <lineage>
        <taxon>Bacteria</taxon>
        <taxon>Bacillati</taxon>
        <taxon>Actinomycetota</taxon>
        <taxon>Candidatus Aquicultoria</taxon>
        <taxon>Candidatus Aquicultorales</taxon>
        <taxon>Candidatus Aquicultoraceae</taxon>
        <taxon>Candidatus Aquicultor</taxon>
    </lineage>
</organism>
<evidence type="ECO:0000256" key="2">
    <source>
        <dbReference type="SAM" id="Phobius"/>
    </source>
</evidence>
<evidence type="ECO:0000256" key="1">
    <source>
        <dbReference type="SAM" id="MobiDB-lite"/>
    </source>
</evidence>
<evidence type="ECO:0000313" key="3">
    <source>
        <dbReference type="EMBL" id="PIZ38316.1"/>
    </source>
</evidence>
<feature type="transmembrane region" description="Helical" evidence="2">
    <location>
        <begin position="97"/>
        <end position="115"/>
    </location>
</feature>
<dbReference type="Proteomes" id="UP000230956">
    <property type="component" value="Unassembled WGS sequence"/>
</dbReference>
<gene>
    <name evidence="3" type="ORF">COY37_06265</name>
</gene>
<proteinExistence type="predicted"/>
<keyword evidence="2" id="KW-0812">Transmembrane</keyword>
<dbReference type="RefSeq" id="WP_286679352.1">
    <property type="nucleotide sequence ID" value="NZ_MNXI01000146.1"/>
</dbReference>
<feature type="region of interest" description="Disordered" evidence="1">
    <location>
        <begin position="49"/>
        <end position="69"/>
    </location>
</feature>
<sequence>MSDFNNTVDKIMSQLGGLNVEMIFGESRQIGDKVVIPVGTIGYGWGGGGGKGPVKQNEPEAGPEGEGAGVGMGVKVKPLGFITVTADRVKYEPIIDMGPVILIFGVVFGLTLLKLSKMMMGKTMMGLCGWGKFAKQGMFGKHGKFGKHGMHARHFPMKKD</sequence>
<reference evidence="4" key="1">
    <citation type="submission" date="2017-09" db="EMBL/GenBank/DDBJ databases">
        <title>Depth-based differentiation of microbial function through sediment-hosted aquifers and enrichment of novel symbionts in the deep terrestrial subsurface.</title>
        <authorList>
            <person name="Probst A.J."/>
            <person name="Ladd B."/>
            <person name="Jarett J.K."/>
            <person name="Geller-Mcgrath D.E."/>
            <person name="Sieber C.M.K."/>
            <person name="Emerson J.B."/>
            <person name="Anantharaman K."/>
            <person name="Thomas B.C."/>
            <person name="Malmstrom R."/>
            <person name="Stieglmeier M."/>
            <person name="Klingl A."/>
            <person name="Woyke T."/>
            <person name="Ryan C.M."/>
            <person name="Banfield J.F."/>
        </authorList>
    </citation>
    <scope>NUCLEOTIDE SEQUENCE [LARGE SCALE GENOMIC DNA]</scope>
</reference>
<evidence type="ECO:0008006" key="5">
    <source>
        <dbReference type="Google" id="ProtNLM"/>
    </source>
</evidence>
<dbReference type="Pfam" id="PF09579">
    <property type="entry name" value="Spore_YtfJ"/>
    <property type="match status" value="1"/>
</dbReference>
<comment type="caution">
    <text evidence="3">The sequence shown here is derived from an EMBL/GenBank/DDBJ whole genome shotgun (WGS) entry which is preliminary data.</text>
</comment>
<keyword evidence="2" id="KW-0472">Membrane</keyword>
<evidence type="ECO:0000313" key="4">
    <source>
        <dbReference type="Proteomes" id="UP000230956"/>
    </source>
</evidence>
<name>A0A2M7T8F5_9ACTN</name>
<accession>A0A2M7T8F5</accession>
<protein>
    <recommendedName>
        <fullName evidence="5">Sporulation protein YtfJ</fullName>
    </recommendedName>
</protein>
<dbReference type="InterPro" id="IPR014229">
    <property type="entry name" value="Spore_YtfJ"/>
</dbReference>